<dbReference type="InterPro" id="IPR006553">
    <property type="entry name" value="Leu-rich_rpt_Cys-con_subtyp"/>
</dbReference>
<proteinExistence type="predicted"/>
<sequence>TSCSYLESWDISWCMHITENGIRILAESCPKLTTFKAEGCTYMTNYAAIQLGKHCSKLLFLDLNRCS</sequence>
<dbReference type="SUPFAM" id="SSF52047">
    <property type="entry name" value="RNI-like"/>
    <property type="match status" value="1"/>
</dbReference>
<reference evidence="1" key="1">
    <citation type="submission" date="2021-02" db="EMBL/GenBank/DDBJ databases">
        <authorList>
            <person name="Nowell W R."/>
        </authorList>
    </citation>
    <scope>NUCLEOTIDE SEQUENCE</scope>
</reference>
<organism evidence="1 2">
    <name type="scientific">Rotaria magnacalcarata</name>
    <dbReference type="NCBI Taxonomy" id="392030"/>
    <lineage>
        <taxon>Eukaryota</taxon>
        <taxon>Metazoa</taxon>
        <taxon>Spiralia</taxon>
        <taxon>Gnathifera</taxon>
        <taxon>Rotifera</taxon>
        <taxon>Eurotatoria</taxon>
        <taxon>Bdelloidea</taxon>
        <taxon>Philodinida</taxon>
        <taxon>Philodinidae</taxon>
        <taxon>Rotaria</taxon>
    </lineage>
</organism>
<accession>A0A8S2SXS3</accession>
<dbReference type="SMART" id="SM00367">
    <property type="entry name" value="LRR_CC"/>
    <property type="match status" value="2"/>
</dbReference>
<dbReference type="Gene3D" id="3.80.10.10">
    <property type="entry name" value="Ribonuclease Inhibitor"/>
    <property type="match status" value="1"/>
</dbReference>
<feature type="non-terminal residue" evidence="1">
    <location>
        <position position="67"/>
    </location>
</feature>
<protein>
    <submittedName>
        <fullName evidence="1">Uncharacterized protein</fullName>
    </submittedName>
</protein>
<evidence type="ECO:0000313" key="1">
    <source>
        <dbReference type="EMBL" id="CAF4250098.1"/>
    </source>
</evidence>
<dbReference type="EMBL" id="CAJOBI010026882">
    <property type="protein sequence ID" value="CAF4250098.1"/>
    <property type="molecule type" value="Genomic_DNA"/>
</dbReference>
<dbReference type="AlphaFoldDB" id="A0A8S2SXS3"/>
<gene>
    <name evidence="1" type="ORF">SMN809_LOCUS23958</name>
</gene>
<comment type="caution">
    <text evidence="1">The sequence shown here is derived from an EMBL/GenBank/DDBJ whole genome shotgun (WGS) entry which is preliminary data.</text>
</comment>
<feature type="non-terminal residue" evidence="1">
    <location>
        <position position="1"/>
    </location>
</feature>
<evidence type="ECO:0000313" key="2">
    <source>
        <dbReference type="Proteomes" id="UP000676336"/>
    </source>
</evidence>
<dbReference type="InterPro" id="IPR032675">
    <property type="entry name" value="LRR_dom_sf"/>
</dbReference>
<dbReference type="Proteomes" id="UP000676336">
    <property type="component" value="Unassembled WGS sequence"/>
</dbReference>
<name>A0A8S2SXS3_9BILA</name>